<protein>
    <submittedName>
        <fullName evidence="2">DUF1127 domain-containing protein</fullName>
    </submittedName>
</protein>
<reference evidence="2 3" key="1">
    <citation type="submission" date="2018-10" db="EMBL/GenBank/DDBJ databases">
        <authorList>
            <person name="Jung H.S."/>
            <person name="Jeon C.O."/>
        </authorList>
    </citation>
    <scope>NUCLEOTIDE SEQUENCE [LARGE SCALE GENOMIC DNA]</scope>
    <source>
        <strain evidence="2 3">MA-7-27</strain>
    </source>
</reference>
<feature type="domain" description="YjiS-like" evidence="1">
    <location>
        <begin position="25"/>
        <end position="60"/>
    </location>
</feature>
<gene>
    <name evidence="2" type="ORF">D9R08_05605</name>
</gene>
<dbReference type="RefSeq" id="WP_121897042.1">
    <property type="nucleotide sequence ID" value="NZ_CP159473.1"/>
</dbReference>
<evidence type="ECO:0000313" key="2">
    <source>
        <dbReference type="EMBL" id="RMA43107.1"/>
    </source>
</evidence>
<keyword evidence="3" id="KW-1185">Reference proteome</keyword>
<accession>A0A3L9Y7P5</accession>
<dbReference type="Proteomes" id="UP000281343">
    <property type="component" value="Unassembled WGS sequence"/>
</dbReference>
<evidence type="ECO:0000313" key="3">
    <source>
        <dbReference type="Proteomes" id="UP000281343"/>
    </source>
</evidence>
<organism evidence="2 3">
    <name type="scientific">Rhodophyticola porphyridii</name>
    <dbReference type="NCBI Taxonomy" id="1852017"/>
    <lineage>
        <taxon>Bacteria</taxon>
        <taxon>Pseudomonadati</taxon>
        <taxon>Pseudomonadota</taxon>
        <taxon>Alphaproteobacteria</taxon>
        <taxon>Rhodobacterales</taxon>
        <taxon>Roseobacteraceae</taxon>
        <taxon>Rhodophyticola</taxon>
    </lineage>
</organism>
<dbReference type="OrthoDB" id="8244198at2"/>
<dbReference type="InterPro" id="IPR009506">
    <property type="entry name" value="YjiS-like"/>
</dbReference>
<comment type="caution">
    <text evidence="2">The sequence shown here is derived from an EMBL/GenBank/DDBJ whole genome shotgun (WGS) entry which is preliminary data.</text>
</comment>
<dbReference type="EMBL" id="RCNT01000002">
    <property type="protein sequence ID" value="RMA43107.1"/>
    <property type="molecule type" value="Genomic_DNA"/>
</dbReference>
<sequence length="74" mass="8283">MAYVSGSHSSALSFGDRLAEIKTQLVEAYTAHKLYRRTMTELERCSDRELNDLGLSRSMIKSVALEAAYGKAKR</sequence>
<proteinExistence type="predicted"/>
<dbReference type="AlphaFoldDB" id="A0A3L9Y7P5"/>
<evidence type="ECO:0000259" key="1">
    <source>
        <dbReference type="Pfam" id="PF06568"/>
    </source>
</evidence>
<dbReference type="Pfam" id="PF06568">
    <property type="entry name" value="YjiS-like"/>
    <property type="match status" value="1"/>
</dbReference>
<name>A0A3L9Y7P5_9RHOB</name>